<dbReference type="InterPro" id="IPR023465">
    <property type="entry name" value="Riboflavin_kinase_dom_sf"/>
</dbReference>
<dbReference type="EMBL" id="CP136137">
    <property type="protein sequence ID" value="WYY07243.1"/>
    <property type="molecule type" value="Genomic_DNA"/>
</dbReference>
<evidence type="ECO:0000256" key="7">
    <source>
        <dbReference type="ARBA" id="ARBA00022741"/>
    </source>
</evidence>
<dbReference type="InterPro" id="IPR015864">
    <property type="entry name" value="FAD_synthase"/>
</dbReference>
<dbReference type="InterPro" id="IPR023468">
    <property type="entry name" value="Riboflavin_kinase"/>
</dbReference>
<reference evidence="16 17" key="1">
    <citation type="journal article" date="2023" name="Virus Evol.">
        <title>Computational host range prediction-The good, the bad, and the ugly.</title>
        <authorList>
            <person name="Howell A.A."/>
            <person name="Versoza C.J."/>
            <person name="Pfeifer S.P."/>
        </authorList>
    </citation>
    <scope>NUCLEOTIDE SEQUENCE [LARGE SCALE GENOMIC DNA]</scope>
    <source>
        <strain evidence="16 17">1610/1b</strain>
    </source>
</reference>
<keyword evidence="9 14" id="KW-0274">FAD</keyword>
<evidence type="ECO:0000256" key="2">
    <source>
        <dbReference type="ARBA" id="ARBA00005201"/>
    </source>
</evidence>
<dbReference type="InterPro" id="IPR002606">
    <property type="entry name" value="Riboflavin_kinase_bac"/>
</dbReference>
<dbReference type="Gene3D" id="3.40.50.620">
    <property type="entry name" value="HUPs"/>
    <property type="match status" value="1"/>
</dbReference>
<comment type="catalytic activity">
    <reaction evidence="13 14">
        <text>FMN + ATP + H(+) = FAD + diphosphate</text>
        <dbReference type="Rhea" id="RHEA:17237"/>
        <dbReference type="ChEBI" id="CHEBI:15378"/>
        <dbReference type="ChEBI" id="CHEBI:30616"/>
        <dbReference type="ChEBI" id="CHEBI:33019"/>
        <dbReference type="ChEBI" id="CHEBI:57692"/>
        <dbReference type="ChEBI" id="CHEBI:58210"/>
        <dbReference type="EC" id="2.7.7.2"/>
    </reaction>
</comment>
<dbReference type="GO" id="GO:0003919">
    <property type="term" value="F:FMN adenylyltransferase activity"/>
    <property type="evidence" value="ECO:0007669"/>
    <property type="project" value="UniProtKB-EC"/>
</dbReference>
<keyword evidence="7 14" id="KW-0547">Nucleotide-binding</keyword>
<evidence type="ECO:0000256" key="14">
    <source>
        <dbReference type="PIRNR" id="PIRNR004491"/>
    </source>
</evidence>
<keyword evidence="3 14" id="KW-0285">Flavoprotein</keyword>
<evidence type="ECO:0000256" key="12">
    <source>
        <dbReference type="ARBA" id="ARBA00047880"/>
    </source>
</evidence>
<evidence type="ECO:0000256" key="9">
    <source>
        <dbReference type="ARBA" id="ARBA00022827"/>
    </source>
</evidence>
<dbReference type="PANTHER" id="PTHR22749">
    <property type="entry name" value="RIBOFLAVIN KINASE/FMN ADENYLYLTRANSFERASE"/>
    <property type="match status" value="1"/>
</dbReference>
<proteinExistence type="inferred from homology"/>
<dbReference type="RefSeq" id="WP_084247474.1">
    <property type="nucleotide sequence ID" value="NZ_CP136137.1"/>
</dbReference>
<dbReference type="SMART" id="SM00904">
    <property type="entry name" value="Flavokinase"/>
    <property type="match status" value="1"/>
</dbReference>
<evidence type="ECO:0000259" key="15">
    <source>
        <dbReference type="SMART" id="SM00904"/>
    </source>
</evidence>
<evidence type="ECO:0000256" key="13">
    <source>
        <dbReference type="ARBA" id="ARBA00049494"/>
    </source>
</evidence>
<evidence type="ECO:0000313" key="17">
    <source>
        <dbReference type="Proteomes" id="UP001479933"/>
    </source>
</evidence>
<dbReference type="PANTHER" id="PTHR22749:SF6">
    <property type="entry name" value="RIBOFLAVIN KINASE"/>
    <property type="match status" value="1"/>
</dbReference>
<dbReference type="Proteomes" id="UP001479933">
    <property type="component" value="Chromosome"/>
</dbReference>
<protein>
    <recommendedName>
        <fullName evidence="14">Riboflavin biosynthesis protein</fullName>
    </recommendedName>
    <domain>
        <recommendedName>
            <fullName evidence="14">Riboflavin kinase</fullName>
            <ecNumber evidence="14">2.7.1.26</ecNumber>
        </recommendedName>
        <alternativeName>
            <fullName evidence="14">Flavokinase</fullName>
        </alternativeName>
    </domain>
    <domain>
        <recommendedName>
            <fullName evidence="14">FMN adenylyltransferase</fullName>
            <ecNumber evidence="14">2.7.7.2</ecNumber>
        </recommendedName>
        <alternativeName>
            <fullName evidence="14">FAD pyrophosphorylase</fullName>
        </alternativeName>
        <alternativeName>
            <fullName evidence="14">FAD synthase</fullName>
        </alternativeName>
    </domain>
</protein>
<sequence length="330" mass="35313">MLRWRGLDEVPAGWGRCVVTIGVFDGVHRGHAQLIAAATKAAAERGVPSVLMTFDPHPSEVVRPGTHPPQLSTLRRRAELAEELGIDVFCVIPFNLTLSAQSPEDFVHSVLVEELHAAEVVVGDNFTFGHKAAGDVPKLRELGERFGFEVTGVSLFGEHAVTYSSTYIRSCIAAGDVELAAEALGRPHRVEGVVVHGERRGRDLGYPTANVAPPPHAAIPGDGVYAAWFSVLDSATEPAGIALGERYPAAVSVGTNPTFSGRNRTVEAYVIDVNADFYGQHVAVEFVARLRGMEPFDSVDALIAAMANDVERTRTILAAEDGGADRRTEG</sequence>
<keyword evidence="5 14" id="KW-0808">Transferase</keyword>
<keyword evidence="6 14" id="KW-0548">Nucleotidyltransferase</keyword>
<name>A0ABZ2U0K7_9ACTN</name>
<dbReference type="InterPro" id="IPR015865">
    <property type="entry name" value="Riboflavin_kinase_bac/euk"/>
</dbReference>
<evidence type="ECO:0000256" key="3">
    <source>
        <dbReference type="ARBA" id="ARBA00022630"/>
    </source>
</evidence>
<evidence type="ECO:0000256" key="11">
    <source>
        <dbReference type="ARBA" id="ARBA00023268"/>
    </source>
</evidence>
<dbReference type="NCBIfam" id="TIGR00083">
    <property type="entry name" value="ribF"/>
    <property type="match status" value="1"/>
</dbReference>
<dbReference type="CDD" id="cd02064">
    <property type="entry name" value="FAD_synthetase_N"/>
    <property type="match status" value="1"/>
</dbReference>
<evidence type="ECO:0000256" key="10">
    <source>
        <dbReference type="ARBA" id="ARBA00022840"/>
    </source>
</evidence>
<comment type="pathway">
    <text evidence="1 14">Cofactor biosynthesis; FAD biosynthesis; FAD from FMN: step 1/1.</text>
</comment>
<organism evidence="16 17">
    <name type="scientific">Gordonia hydrophobica</name>
    <dbReference type="NCBI Taxonomy" id="40516"/>
    <lineage>
        <taxon>Bacteria</taxon>
        <taxon>Bacillati</taxon>
        <taxon>Actinomycetota</taxon>
        <taxon>Actinomycetes</taxon>
        <taxon>Mycobacteriales</taxon>
        <taxon>Gordoniaceae</taxon>
        <taxon>Gordonia</taxon>
    </lineage>
</organism>
<keyword evidence="10 14" id="KW-0067">ATP-binding</keyword>
<dbReference type="EC" id="2.7.7.2" evidence="14"/>
<evidence type="ECO:0000256" key="8">
    <source>
        <dbReference type="ARBA" id="ARBA00022777"/>
    </source>
</evidence>
<dbReference type="Gene3D" id="2.40.30.30">
    <property type="entry name" value="Riboflavin kinase-like"/>
    <property type="match status" value="1"/>
</dbReference>
<gene>
    <name evidence="16" type="ORF">RVF87_19940</name>
</gene>
<evidence type="ECO:0000256" key="6">
    <source>
        <dbReference type="ARBA" id="ARBA00022695"/>
    </source>
</evidence>
<comment type="catalytic activity">
    <reaction evidence="12 14">
        <text>riboflavin + ATP = FMN + ADP + H(+)</text>
        <dbReference type="Rhea" id="RHEA:14357"/>
        <dbReference type="ChEBI" id="CHEBI:15378"/>
        <dbReference type="ChEBI" id="CHEBI:30616"/>
        <dbReference type="ChEBI" id="CHEBI:57986"/>
        <dbReference type="ChEBI" id="CHEBI:58210"/>
        <dbReference type="ChEBI" id="CHEBI:456216"/>
        <dbReference type="EC" id="2.7.1.26"/>
    </reaction>
</comment>
<dbReference type="SUPFAM" id="SSF82114">
    <property type="entry name" value="Riboflavin kinase-like"/>
    <property type="match status" value="1"/>
</dbReference>
<evidence type="ECO:0000256" key="4">
    <source>
        <dbReference type="ARBA" id="ARBA00022643"/>
    </source>
</evidence>
<comment type="similarity">
    <text evidence="14">Belongs to the ribF family.</text>
</comment>
<keyword evidence="8 14" id="KW-0418">Kinase</keyword>
<dbReference type="NCBIfam" id="NF004160">
    <property type="entry name" value="PRK05627.1-3"/>
    <property type="match status" value="1"/>
</dbReference>
<dbReference type="Pfam" id="PF01687">
    <property type="entry name" value="Flavokinase"/>
    <property type="match status" value="1"/>
</dbReference>
<feature type="domain" description="Riboflavin kinase" evidence="15">
    <location>
        <begin position="183"/>
        <end position="318"/>
    </location>
</feature>
<dbReference type="Pfam" id="PF06574">
    <property type="entry name" value="FAD_syn"/>
    <property type="match status" value="1"/>
</dbReference>
<dbReference type="EC" id="2.7.1.26" evidence="14"/>
<dbReference type="PIRSF" id="PIRSF004491">
    <property type="entry name" value="FAD_Synth"/>
    <property type="match status" value="1"/>
</dbReference>
<evidence type="ECO:0000256" key="5">
    <source>
        <dbReference type="ARBA" id="ARBA00022679"/>
    </source>
</evidence>
<evidence type="ECO:0000256" key="1">
    <source>
        <dbReference type="ARBA" id="ARBA00004726"/>
    </source>
</evidence>
<keyword evidence="11" id="KW-0511">Multifunctional enzyme</keyword>
<evidence type="ECO:0000313" key="16">
    <source>
        <dbReference type="EMBL" id="WYY07243.1"/>
    </source>
</evidence>
<dbReference type="InterPro" id="IPR014729">
    <property type="entry name" value="Rossmann-like_a/b/a_fold"/>
</dbReference>
<comment type="pathway">
    <text evidence="2 14">Cofactor biosynthesis; FMN biosynthesis; FMN from riboflavin (ATP route): step 1/1.</text>
</comment>
<dbReference type="SUPFAM" id="SSF52374">
    <property type="entry name" value="Nucleotidylyl transferase"/>
    <property type="match status" value="1"/>
</dbReference>
<dbReference type="GO" id="GO:0008531">
    <property type="term" value="F:riboflavin kinase activity"/>
    <property type="evidence" value="ECO:0007669"/>
    <property type="project" value="UniProtKB-EC"/>
</dbReference>
<accession>A0ABZ2U0K7</accession>
<keyword evidence="4 14" id="KW-0288">FMN</keyword>
<keyword evidence="17" id="KW-1185">Reference proteome</keyword>